<dbReference type="Gene3D" id="1.10.287.1260">
    <property type="match status" value="1"/>
</dbReference>
<dbReference type="RefSeq" id="WP_142788035.1">
    <property type="nucleotide sequence ID" value="NZ_VHJK01000001.1"/>
</dbReference>
<feature type="transmembrane region" description="Helical" evidence="1">
    <location>
        <begin position="97"/>
        <end position="125"/>
    </location>
</feature>
<feature type="transmembrane region" description="Helical" evidence="1">
    <location>
        <begin position="322"/>
        <end position="339"/>
    </location>
</feature>
<dbReference type="PANTHER" id="PTHR30221">
    <property type="entry name" value="SMALL-CONDUCTANCE MECHANOSENSITIVE CHANNEL"/>
    <property type="match status" value="1"/>
</dbReference>
<dbReference type="InterPro" id="IPR008910">
    <property type="entry name" value="MSC_TM_helix"/>
</dbReference>
<dbReference type="NCBIfam" id="NF033912">
    <property type="entry name" value="msc"/>
    <property type="match status" value="1"/>
</dbReference>
<reference evidence="2 3" key="1">
    <citation type="submission" date="2019-06" db="EMBL/GenBank/DDBJ databases">
        <title>Erythrobacter insulae sp. nov., isolated from a tidal flat.</title>
        <authorList>
            <person name="Yoon J.-H."/>
        </authorList>
    </citation>
    <scope>NUCLEOTIDE SEQUENCE [LARGE SCALE GENOMIC DNA]</scope>
    <source>
        <strain evidence="2 3">JBTF-M21</strain>
    </source>
</reference>
<comment type="similarity">
    <text evidence="1">Belongs to the MscS (TC 1.A.23) family.</text>
</comment>
<name>A0A547PCA5_9SPHN</name>
<feature type="transmembrane region" description="Helical" evidence="1">
    <location>
        <begin position="252"/>
        <end position="273"/>
    </location>
</feature>
<keyword evidence="1" id="KW-0406">Ion transport</keyword>
<evidence type="ECO:0000256" key="1">
    <source>
        <dbReference type="RuleBase" id="RU369025"/>
    </source>
</evidence>
<feature type="transmembrane region" description="Helical" evidence="1">
    <location>
        <begin position="20"/>
        <end position="41"/>
    </location>
</feature>
<accession>A0A547PCA5</accession>
<keyword evidence="1" id="KW-0997">Cell inner membrane</keyword>
<comment type="function">
    <text evidence="1">Mechanosensitive channel that participates in the regulation of osmotic pressure changes within the cell, opening in response to stretch forces in the membrane lipid bilayer, without the need for other proteins. Contributes to normal resistance to hypoosmotic shock. Forms an ion channel of 1.0 nanosiemens conductance with a slight preference for anions.</text>
</comment>
<keyword evidence="1" id="KW-1003">Cell membrane</keyword>
<comment type="caution">
    <text evidence="2">The sequence shown here is derived from an EMBL/GenBank/DDBJ whole genome shotgun (WGS) entry which is preliminary data.</text>
</comment>
<dbReference type="OrthoDB" id="7616157at2"/>
<dbReference type="InterPro" id="IPR045275">
    <property type="entry name" value="MscS_archaea/bacteria_type"/>
</dbReference>
<dbReference type="AlphaFoldDB" id="A0A547PCA5"/>
<organism evidence="2 3">
    <name type="scientific">Erythrobacter insulae</name>
    <dbReference type="NCBI Taxonomy" id="2584124"/>
    <lineage>
        <taxon>Bacteria</taxon>
        <taxon>Pseudomonadati</taxon>
        <taxon>Pseudomonadota</taxon>
        <taxon>Alphaproteobacteria</taxon>
        <taxon>Sphingomonadales</taxon>
        <taxon>Erythrobacteraceae</taxon>
        <taxon>Erythrobacter/Porphyrobacter group</taxon>
        <taxon>Erythrobacter</taxon>
    </lineage>
</organism>
<feature type="transmembrane region" description="Helical" evidence="1">
    <location>
        <begin position="61"/>
        <end position="85"/>
    </location>
</feature>
<evidence type="ECO:0000313" key="2">
    <source>
        <dbReference type="EMBL" id="TRD11762.1"/>
    </source>
</evidence>
<comment type="subcellular location">
    <subcellularLocation>
        <location evidence="1">Cell inner membrane</location>
        <topology evidence="1">Multi-pass membrane protein</topology>
    </subcellularLocation>
</comment>
<feature type="transmembrane region" description="Helical" evidence="1">
    <location>
        <begin position="285"/>
        <end position="310"/>
    </location>
</feature>
<feature type="transmembrane region" description="Helical" evidence="1">
    <location>
        <begin position="223"/>
        <end position="245"/>
    </location>
</feature>
<dbReference type="Pfam" id="PF05552">
    <property type="entry name" value="MS_channel_1st_1"/>
    <property type="match status" value="2"/>
</dbReference>
<dbReference type="GO" id="GO:0005886">
    <property type="term" value="C:plasma membrane"/>
    <property type="evidence" value="ECO:0007669"/>
    <property type="project" value="UniProtKB-SubCell"/>
</dbReference>
<feature type="transmembrane region" description="Helical" evidence="1">
    <location>
        <begin position="195"/>
        <end position="217"/>
    </location>
</feature>
<feature type="transmembrane region" description="Helical" evidence="1">
    <location>
        <begin position="163"/>
        <end position="183"/>
    </location>
</feature>
<sequence length="386" mass="39790">MQIGNYKFDPELAMQLGEKAVYAIGILIVTWLLAKMAQWAFAKLVDKVSFLNRGISGGSSIGMSLGKIVSLLIWLFGLIAVLQVLELNAVAEPINGLLNTVMGFIPNLVGAALLLIIGLMIAGIVRDIAVTAMQTVNIDKWANKGGVEEVTGNTTVSTTLGTVVYALIAIPVAIGALGVLNIASVSGPATDMLTIVLAAIPNIIAAGVLLGIGYLISRFVVDLLAGLLGGLGFDGPISALGLLPAETKASSVIARVVQIAIILFFAIAATRMLGFPELTAILDEVLALGGSVIFGGLVIAAGFLIANMLGKMLAGAGMAGTVVRYATMLLFAFMGLQFMGVGQEIVQTAFSALVIGLAVAGSLAFGLGGREWAAKKLEQMDATDES</sequence>
<gene>
    <name evidence="2" type="ORF">FGU71_07705</name>
</gene>
<dbReference type="Proteomes" id="UP000316343">
    <property type="component" value="Unassembled WGS sequence"/>
</dbReference>
<keyword evidence="3" id="KW-1185">Reference proteome</keyword>
<dbReference type="GO" id="GO:0008381">
    <property type="term" value="F:mechanosensitive monoatomic ion channel activity"/>
    <property type="evidence" value="ECO:0007669"/>
    <property type="project" value="InterPro"/>
</dbReference>
<dbReference type="PANTHER" id="PTHR30221:SF1">
    <property type="entry name" value="SMALL-CONDUCTANCE MECHANOSENSITIVE CHANNEL"/>
    <property type="match status" value="1"/>
</dbReference>
<protein>
    <recommendedName>
        <fullName evidence="1">Small-conductance mechanosensitive channel</fullName>
    </recommendedName>
</protein>
<evidence type="ECO:0000313" key="3">
    <source>
        <dbReference type="Proteomes" id="UP000316343"/>
    </source>
</evidence>
<keyword evidence="1" id="KW-1133">Transmembrane helix</keyword>
<comment type="caution">
    <text evidence="1">Lacks conserved residue(s) required for the propagation of feature annotation.</text>
</comment>
<feature type="transmembrane region" description="Helical" evidence="1">
    <location>
        <begin position="345"/>
        <end position="367"/>
    </location>
</feature>
<keyword evidence="1" id="KW-0407">Ion channel</keyword>
<keyword evidence="1" id="KW-0472">Membrane</keyword>
<comment type="subunit">
    <text evidence="1">Homoheptamer.</text>
</comment>
<dbReference type="EMBL" id="VHJK01000001">
    <property type="protein sequence ID" value="TRD11762.1"/>
    <property type="molecule type" value="Genomic_DNA"/>
</dbReference>
<keyword evidence="1" id="KW-0812">Transmembrane</keyword>
<proteinExistence type="inferred from homology"/>
<keyword evidence="1" id="KW-0813">Transport</keyword>